<accession>A0AA37RY28</accession>
<dbReference type="AlphaFoldDB" id="A0AA37RY28"/>
<sequence length="112" mass="12989">MTPEDFISNKAPQLAYYGQAAIERLLPESELQQYLWETLQEWAQYQFDGQTNSKTERVFWHLLFELHQAEQVVEELCTESKKHLLECCQYLSGSTDLPNGCIGVRPEVVHSP</sequence>
<name>A0AA37RY28_9GAMM</name>
<dbReference type="Proteomes" id="UP001161422">
    <property type="component" value="Unassembled WGS sequence"/>
</dbReference>
<keyword evidence="2" id="KW-1185">Reference proteome</keyword>
<reference evidence="1" key="2">
    <citation type="submission" date="2023-01" db="EMBL/GenBank/DDBJ databases">
        <title>Draft genome sequence of Paraferrimonas sedimenticola strain NBRC 101628.</title>
        <authorList>
            <person name="Sun Q."/>
            <person name="Mori K."/>
        </authorList>
    </citation>
    <scope>NUCLEOTIDE SEQUENCE</scope>
    <source>
        <strain evidence="1">NBRC 101628</strain>
    </source>
</reference>
<dbReference type="EMBL" id="BSNC01000005">
    <property type="protein sequence ID" value="GLP96802.1"/>
    <property type="molecule type" value="Genomic_DNA"/>
</dbReference>
<reference evidence="1" key="1">
    <citation type="journal article" date="2014" name="Int. J. Syst. Evol. Microbiol.">
        <title>Complete genome sequence of Corynebacterium casei LMG S-19264T (=DSM 44701T), isolated from a smear-ripened cheese.</title>
        <authorList>
            <consortium name="US DOE Joint Genome Institute (JGI-PGF)"/>
            <person name="Walter F."/>
            <person name="Albersmeier A."/>
            <person name="Kalinowski J."/>
            <person name="Ruckert C."/>
        </authorList>
    </citation>
    <scope>NUCLEOTIDE SEQUENCE</scope>
    <source>
        <strain evidence="1">NBRC 101628</strain>
    </source>
</reference>
<dbReference type="RefSeq" id="WP_095504116.1">
    <property type="nucleotide sequence ID" value="NZ_BSNC01000005.1"/>
</dbReference>
<comment type="caution">
    <text evidence="1">The sequence shown here is derived from an EMBL/GenBank/DDBJ whole genome shotgun (WGS) entry which is preliminary data.</text>
</comment>
<protein>
    <submittedName>
        <fullName evidence="1">Uncharacterized protein</fullName>
    </submittedName>
</protein>
<gene>
    <name evidence="1" type="ORF">GCM10007895_21080</name>
</gene>
<evidence type="ECO:0000313" key="2">
    <source>
        <dbReference type="Proteomes" id="UP001161422"/>
    </source>
</evidence>
<evidence type="ECO:0000313" key="1">
    <source>
        <dbReference type="EMBL" id="GLP96802.1"/>
    </source>
</evidence>
<organism evidence="1 2">
    <name type="scientific">Paraferrimonas sedimenticola</name>
    <dbReference type="NCBI Taxonomy" id="375674"/>
    <lineage>
        <taxon>Bacteria</taxon>
        <taxon>Pseudomonadati</taxon>
        <taxon>Pseudomonadota</taxon>
        <taxon>Gammaproteobacteria</taxon>
        <taxon>Alteromonadales</taxon>
        <taxon>Ferrimonadaceae</taxon>
        <taxon>Paraferrimonas</taxon>
    </lineage>
</organism>
<proteinExistence type="predicted"/>